<dbReference type="AlphaFoldDB" id="A0AA87ZYI7"/>
<sequence>MEKVRAGNDTDQQGNFEIKIKNVEDAKDENVELESTSFSQYGQEEMPQTRLADSSKKKRKIENFEEISKAIKDAAQILAVEIKNSFARLSGAISQEMAEKQKGLNGELIRTTALTMMERHKATRLITHDNASVNIFFSFPDEEKEEWVRALLNALYKLLLYRIN</sequence>
<organism evidence="2 3">
    <name type="scientific">Ficus carica</name>
    <name type="common">Common fig</name>
    <dbReference type="NCBI Taxonomy" id="3494"/>
    <lineage>
        <taxon>Eukaryota</taxon>
        <taxon>Viridiplantae</taxon>
        <taxon>Streptophyta</taxon>
        <taxon>Embryophyta</taxon>
        <taxon>Tracheophyta</taxon>
        <taxon>Spermatophyta</taxon>
        <taxon>Magnoliopsida</taxon>
        <taxon>eudicotyledons</taxon>
        <taxon>Gunneridae</taxon>
        <taxon>Pentapetalae</taxon>
        <taxon>rosids</taxon>
        <taxon>fabids</taxon>
        <taxon>Rosales</taxon>
        <taxon>Moraceae</taxon>
        <taxon>Ficeae</taxon>
        <taxon>Ficus</taxon>
    </lineage>
</organism>
<evidence type="ECO:0000313" key="2">
    <source>
        <dbReference type="EMBL" id="GMN41415.1"/>
    </source>
</evidence>
<accession>A0AA87ZYI7</accession>
<feature type="region of interest" description="Disordered" evidence="1">
    <location>
        <begin position="35"/>
        <end position="57"/>
    </location>
</feature>
<gene>
    <name evidence="2" type="ORF">TIFTF001_010636</name>
</gene>
<dbReference type="Proteomes" id="UP001187192">
    <property type="component" value="Unassembled WGS sequence"/>
</dbReference>
<comment type="caution">
    <text evidence="2">The sequence shown here is derived from an EMBL/GenBank/DDBJ whole genome shotgun (WGS) entry which is preliminary data.</text>
</comment>
<evidence type="ECO:0000256" key="1">
    <source>
        <dbReference type="SAM" id="MobiDB-lite"/>
    </source>
</evidence>
<reference evidence="2" key="1">
    <citation type="submission" date="2023-07" db="EMBL/GenBank/DDBJ databases">
        <title>draft genome sequence of fig (Ficus carica).</title>
        <authorList>
            <person name="Takahashi T."/>
            <person name="Nishimura K."/>
        </authorList>
    </citation>
    <scope>NUCLEOTIDE SEQUENCE</scope>
</reference>
<proteinExistence type="predicted"/>
<keyword evidence="3" id="KW-1185">Reference proteome</keyword>
<evidence type="ECO:0000313" key="3">
    <source>
        <dbReference type="Proteomes" id="UP001187192"/>
    </source>
</evidence>
<protein>
    <submittedName>
        <fullName evidence="2">Uncharacterized protein</fullName>
    </submittedName>
</protein>
<dbReference type="EMBL" id="BTGU01000012">
    <property type="protein sequence ID" value="GMN41415.1"/>
    <property type="molecule type" value="Genomic_DNA"/>
</dbReference>
<name>A0AA87ZYI7_FICCA</name>